<dbReference type="InterPro" id="IPR036388">
    <property type="entry name" value="WH-like_DNA-bd_sf"/>
</dbReference>
<evidence type="ECO:0000256" key="1">
    <source>
        <dbReference type="ARBA" id="ARBA00023015"/>
    </source>
</evidence>
<dbReference type="AlphaFoldDB" id="A0A5B0GAR6"/>
<evidence type="ECO:0000259" key="4">
    <source>
        <dbReference type="PROSITE" id="PS51077"/>
    </source>
</evidence>
<accession>A0A5B0GAR6</accession>
<gene>
    <name evidence="6" type="ORF">FVF58_42185</name>
</gene>
<proteinExistence type="predicted"/>
<keyword evidence="1" id="KW-0805">Transcription regulation</keyword>
<keyword evidence="7" id="KW-1185">Reference proteome</keyword>
<dbReference type="SUPFAM" id="SSF55781">
    <property type="entry name" value="GAF domain-like"/>
    <property type="match status" value="1"/>
</dbReference>
<dbReference type="Gene3D" id="1.10.10.10">
    <property type="entry name" value="Winged helix-like DNA-binding domain superfamily/Winged helix DNA-binding domain"/>
    <property type="match status" value="1"/>
</dbReference>
<dbReference type="GO" id="GO:0003700">
    <property type="term" value="F:DNA-binding transcription factor activity"/>
    <property type="evidence" value="ECO:0007669"/>
    <property type="project" value="TreeGrafter"/>
</dbReference>
<dbReference type="InterPro" id="IPR014757">
    <property type="entry name" value="Tscrpt_reg_IclR_C"/>
</dbReference>
<evidence type="ECO:0000313" key="6">
    <source>
        <dbReference type="EMBL" id="KAA0999150.1"/>
    </source>
</evidence>
<dbReference type="SUPFAM" id="SSF46785">
    <property type="entry name" value="Winged helix' DNA-binding domain"/>
    <property type="match status" value="1"/>
</dbReference>
<sequence length="269" mass="29201">MPSARNGNEDTDAKHGVQAAETVLQVLTSFIDAEPMPTLKNLSERIGMHPAKAHRYLVSLCRMGYVEQDPETSRYRLGPLSLRLGLAAISTVDVIRVAKPMMHEFCEALGHTTILAIWNNGPTIVLKETAGRFVMLTAVEGAVLPLFRTAIGRTFGAWMPRKRTENLLARELAQYDPHPKPGFPTNFDEAELLFSEIRKRGLARITDDQSKSIHALSAPIFDGSSELVAALCVVGPAGEFDSSWSGTTAKGLQRAAGLVSKALGYSAKA</sequence>
<feature type="domain" description="IclR-ED" evidence="5">
    <location>
        <begin position="80"/>
        <end position="265"/>
    </location>
</feature>
<evidence type="ECO:0000256" key="2">
    <source>
        <dbReference type="ARBA" id="ARBA00023125"/>
    </source>
</evidence>
<organism evidence="6 7">
    <name type="scientific">Paraburkholderia panacisoli</name>
    <dbReference type="NCBI Taxonomy" id="2603818"/>
    <lineage>
        <taxon>Bacteria</taxon>
        <taxon>Pseudomonadati</taxon>
        <taxon>Pseudomonadota</taxon>
        <taxon>Betaproteobacteria</taxon>
        <taxon>Burkholderiales</taxon>
        <taxon>Burkholderiaceae</taxon>
        <taxon>Paraburkholderia</taxon>
    </lineage>
</organism>
<dbReference type="InterPro" id="IPR029016">
    <property type="entry name" value="GAF-like_dom_sf"/>
</dbReference>
<evidence type="ECO:0000256" key="3">
    <source>
        <dbReference type="ARBA" id="ARBA00023163"/>
    </source>
</evidence>
<dbReference type="GO" id="GO:0003677">
    <property type="term" value="F:DNA binding"/>
    <property type="evidence" value="ECO:0007669"/>
    <property type="project" value="UniProtKB-KW"/>
</dbReference>
<dbReference type="InterPro" id="IPR005471">
    <property type="entry name" value="Tscrpt_reg_IclR_N"/>
</dbReference>
<dbReference type="InterPro" id="IPR036390">
    <property type="entry name" value="WH_DNA-bd_sf"/>
</dbReference>
<dbReference type="Pfam" id="PF09339">
    <property type="entry name" value="HTH_IclR"/>
    <property type="match status" value="1"/>
</dbReference>
<name>A0A5B0GAR6_9BURK</name>
<dbReference type="EMBL" id="VTUZ01000050">
    <property type="protein sequence ID" value="KAA0999150.1"/>
    <property type="molecule type" value="Genomic_DNA"/>
</dbReference>
<dbReference type="PANTHER" id="PTHR30136:SF8">
    <property type="entry name" value="TRANSCRIPTIONAL REGULATORY PROTEIN"/>
    <property type="match status" value="1"/>
</dbReference>
<dbReference type="PROSITE" id="PS51077">
    <property type="entry name" value="HTH_ICLR"/>
    <property type="match status" value="1"/>
</dbReference>
<dbReference type="PANTHER" id="PTHR30136">
    <property type="entry name" value="HELIX-TURN-HELIX TRANSCRIPTIONAL REGULATOR, ICLR FAMILY"/>
    <property type="match status" value="1"/>
</dbReference>
<feature type="domain" description="HTH iclR-type" evidence="4">
    <location>
        <begin position="17"/>
        <end position="79"/>
    </location>
</feature>
<comment type="caution">
    <text evidence="6">The sequence shown here is derived from an EMBL/GenBank/DDBJ whole genome shotgun (WGS) entry which is preliminary data.</text>
</comment>
<evidence type="ECO:0000313" key="7">
    <source>
        <dbReference type="Proteomes" id="UP000325273"/>
    </source>
</evidence>
<dbReference type="InterPro" id="IPR050707">
    <property type="entry name" value="HTH_MetabolicPath_Reg"/>
</dbReference>
<dbReference type="Pfam" id="PF01614">
    <property type="entry name" value="IclR_C"/>
    <property type="match status" value="1"/>
</dbReference>
<dbReference type="Gene3D" id="3.30.450.40">
    <property type="match status" value="1"/>
</dbReference>
<reference evidence="6 7" key="1">
    <citation type="submission" date="2019-08" db="EMBL/GenBank/DDBJ databases">
        <title>Paraburkholderia sp. DCY113.</title>
        <authorList>
            <person name="Kang J."/>
        </authorList>
    </citation>
    <scope>NUCLEOTIDE SEQUENCE [LARGE SCALE GENOMIC DNA]</scope>
    <source>
        <strain evidence="6 7">DCY113</strain>
    </source>
</reference>
<dbReference type="Proteomes" id="UP000325273">
    <property type="component" value="Unassembled WGS sequence"/>
</dbReference>
<dbReference type="SMART" id="SM00346">
    <property type="entry name" value="HTH_ICLR"/>
    <property type="match status" value="1"/>
</dbReference>
<keyword evidence="2" id="KW-0238">DNA-binding</keyword>
<evidence type="ECO:0000259" key="5">
    <source>
        <dbReference type="PROSITE" id="PS51078"/>
    </source>
</evidence>
<protein>
    <submittedName>
        <fullName evidence="6">IclR family transcriptional regulator</fullName>
    </submittedName>
</protein>
<dbReference type="RefSeq" id="WP_149675566.1">
    <property type="nucleotide sequence ID" value="NZ_VTUZ01000050.1"/>
</dbReference>
<dbReference type="FunFam" id="1.10.10.10:FF:000056">
    <property type="entry name" value="IclR family transcriptional regulator"/>
    <property type="match status" value="1"/>
</dbReference>
<dbReference type="GO" id="GO:0045892">
    <property type="term" value="P:negative regulation of DNA-templated transcription"/>
    <property type="evidence" value="ECO:0007669"/>
    <property type="project" value="TreeGrafter"/>
</dbReference>
<dbReference type="PROSITE" id="PS51078">
    <property type="entry name" value="ICLR_ED"/>
    <property type="match status" value="1"/>
</dbReference>
<keyword evidence="3" id="KW-0804">Transcription</keyword>